<feature type="transmembrane region" description="Helical" evidence="2">
    <location>
        <begin position="75"/>
        <end position="98"/>
    </location>
</feature>
<reference evidence="3 4" key="1">
    <citation type="submission" date="2020-02" db="EMBL/GenBank/DDBJ databases">
        <title>Whole-genome analyses of novel actinobacteria.</title>
        <authorList>
            <person name="Sahin N."/>
            <person name="Tatar D."/>
        </authorList>
    </citation>
    <scope>NUCLEOTIDE SEQUENCE [LARGE SCALE GENOMIC DNA]</scope>
    <source>
        <strain evidence="3 4">SB3404</strain>
    </source>
</reference>
<name>A0A6G4X6G9_9ACTN</name>
<keyword evidence="4" id="KW-1185">Reference proteome</keyword>
<sequence length="108" mass="10999">MNAARRGPPVPRSRSGVYGRRHERTGSEPATAQSAVRLRLLLSALFTPLCLAAAAGFALWAAASGGGSSPGSGPLWGIALACGLLGLLGAVDLGVLVARLRRERGGPR</sequence>
<evidence type="ECO:0000256" key="2">
    <source>
        <dbReference type="SAM" id="Phobius"/>
    </source>
</evidence>
<evidence type="ECO:0000313" key="3">
    <source>
        <dbReference type="EMBL" id="NGO72732.1"/>
    </source>
</evidence>
<dbReference type="EMBL" id="JAAKZZ010000524">
    <property type="protein sequence ID" value="NGO72732.1"/>
    <property type="molecule type" value="Genomic_DNA"/>
</dbReference>
<gene>
    <name evidence="3" type="ORF">G5C65_31180</name>
</gene>
<feature type="transmembrane region" description="Helical" evidence="2">
    <location>
        <begin position="40"/>
        <end position="63"/>
    </location>
</feature>
<organism evidence="3 4">
    <name type="scientific">Streptomyces boncukensis</name>
    <dbReference type="NCBI Taxonomy" id="2711219"/>
    <lineage>
        <taxon>Bacteria</taxon>
        <taxon>Bacillati</taxon>
        <taxon>Actinomycetota</taxon>
        <taxon>Actinomycetes</taxon>
        <taxon>Kitasatosporales</taxon>
        <taxon>Streptomycetaceae</taxon>
        <taxon>Streptomyces</taxon>
    </lineage>
</organism>
<comment type="caution">
    <text evidence="3">The sequence shown here is derived from an EMBL/GenBank/DDBJ whole genome shotgun (WGS) entry which is preliminary data.</text>
</comment>
<evidence type="ECO:0000256" key="1">
    <source>
        <dbReference type="SAM" id="MobiDB-lite"/>
    </source>
</evidence>
<dbReference type="AlphaFoldDB" id="A0A6G4X6G9"/>
<dbReference type="Pfam" id="PF19870">
    <property type="entry name" value="DUF6343"/>
    <property type="match status" value="1"/>
</dbReference>
<accession>A0A6G4X6G9</accession>
<evidence type="ECO:0000313" key="4">
    <source>
        <dbReference type="Proteomes" id="UP000477722"/>
    </source>
</evidence>
<keyword evidence="2" id="KW-1133">Transmembrane helix</keyword>
<feature type="compositionally biased region" description="Low complexity" evidence="1">
    <location>
        <begin position="1"/>
        <end position="17"/>
    </location>
</feature>
<dbReference type="RefSeq" id="WP_165302403.1">
    <property type="nucleotide sequence ID" value="NZ_JAAKZZ010000524.1"/>
</dbReference>
<dbReference type="Proteomes" id="UP000477722">
    <property type="component" value="Unassembled WGS sequence"/>
</dbReference>
<keyword evidence="2" id="KW-0472">Membrane</keyword>
<protein>
    <submittedName>
        <fullName evidence="3">Uncharacterized protein</fullName>
    </submittedName>
</protein>
<proteinExistence type="predicted"/>
<dbReference type="InterPro" id="IPR045924">
    <property type="entry name" value="DUF6343"/>
</dbReference>
<feature type="region of interest" description="Disordered" evidence="1">
    <location>
        <begin position="1"/>
        <end position="31"/>
    </location>
</feature>
<keyword evidence="2" id="KW-0812">Transmembrane</keyword>